<dbReference type="InterPro" id="IPR043129">
    <property type="entry name" value="ATPase_NBD"/>
</dbReference>
<dbReference type="Gene3D" id="3.30.1360.100">
    <property type="entry name" value="General secretion pathway protein M, EpsM"/>
    <property type="match status" value="1"/>
</dbReference>
<evidence type="ECO:0000259" key="10">
    <source>
        <dbReference type="Pfam" id="PF05134"/>
    </source>
</evidence>
<dbReference type="Gene3D" id="3.30.420.380">
    <property type="match status" value="1"/>
</dbReference>
<accession>A0ABX0TTW6</accession>
<evidence type="ECO:0000256" key="9">
    <source>
        <dbReference type="ARBA" id="ARBA00023136"/>
    </source>
</evidence>
<evidence type="ECO:0000313" key="13">
    <source>
        <dbReference type="Proteomes" id="UP000727456"/>
    </source>
</evidence>
<dbReference type="InterPro" id="IPR007812">
    <property type="entry name" value="T2SS_protein-GspL"/>
</dbReference>
<dbReference type="SUPFAM" id="SSF53067">
    <property type="entry name" value="Actin-like ATPase domain"/>
    <property type="match status" value="1"/>
</dbReference>
<keyword evidence="9" id="KW-0472">Membrane</keyword>
<keyword evidence="13" id="KW-1185">Reference proteome</keyword>
<keyword evidence="6" id="KW-0812">Transmembrane</keyword>
<evidence type="ECO:0000256" key="5">
    <source>
        <dbReference type="ARBA" id="ARBA00022519"/>
    </source>
</evidence>
<feature type="domain" description="GspL cytoplasmic actin-ATPase-like" evidence="10">
    <location>
        <begin position="32"/>
        <end position="213"/>
    </location>
</feature>
<keyword evidence="5" id="KW-0997">Cell inner membrane</keyword>
<comment type="caution">
    <text evidence="12">The sequence shown here is derived from an EMBL/GenBank/DDBJ whole genome shotgun (WGS) entry which is preliminary data.</text>
</comment>
<evidence type="ECO:0000256" key="7">
    <source>
        <dbReference type="ARBA" id="ARBA00022927"/>
    </source>
</evidence>
<gene>
    <name evidence="12" type="ORF">FHS31_001350</name>
</gene>
<evidence type="ECO:0000256" key="6">
    <source>
        <dbReference type="ARBA" id="ARBA00022692"/>
    </source>
</evidence>
<dbReference type="CDD" id="cd24017">
    <property type="entry name" value="ASKHA_T2SSL_N"/>
    <property type="match status" value="1"/>
</dbReference>
<dbReference type="InterPro" id="IPR024230">
    <property type="entry name" value="GspL_cyto_dom"/>
</dbReference>
<keyword evidence="8" id="KW-1133">Transmembrane helix</keyword>
<name>A0ABX0TTW6_9SPHN</name>
<keyword evidence="7" id="KW-0653">Protein transport</keyword>
<evidence type="ECO:0000256" key="8">
    <source>
        <dbReference type="ARBA" id="ARBA00022989"/>
    </source>
</evidence>
<protein>
    <submittedName>
        <fullName evidence="12">General secretion pathway protein L</fullName>
    </submittedName>
</protein>
<sequence>MPLNDFATDRGPATAGIWSIDGDGLRPIERFDVGPAIVLVPSEAVLLLTADLPLPTPRRRFEALPFAIEDRVAVPIGSVHCALGEELAPQRHLAGVVDHAVMAAWSAMLAEAGLDRAALVPDALALPVPPEGAWSVDLAAGRALVRLPDGTGFALPAAHLESAWETAGRPRIVAYGELLPFAVAGDPLELAATPLAERLLAPALDLRQGRYAPPRRSASPLLKRIAIVAAIGVVAHGAIATADTLALDHIASQRAAETRALIAQVAPTAVVGEDVAASAEELLPTSGAGPSQFLPLLSRVATALKPLGAQIVMRSVNFDAAQGTLSVEIEAADIAGLQKAGGLLTSSGLNAMAGAASQDQGKAVGAFLIKGAA</sequence>
<dbReference type="Pfam" id="PF12693">
    <property type="entry name" value="GspL_C"/>
    <property type="match status" value="1"/>
</dbReference>
<dbReference type="EMBL" id="JAAOZC010000003">
    <property type="protein sequence ID" value="NIJ07740.1"/>
    <property type="molecule type" value="Genomic_DNA"/>
</dbReference>
<comment type="similarity">
    <text evidence="2">Belongs to the GSP L family.</text>
</comment>
<evidence type="ECO:0000256" key="1">
    <source>
        <dbReference type="ARBA" id="ARBA00004377"/>
    </source>
</evidence>
<dbReference type="Proteomes" id="UP000727456">
    <property type="component" value="Unassembled WGS sequence"/>
</dbReference>
<evidence type="ECO:0000256" key="4">
    <source>
        <dbReference type="ARBA" id="ARBA00022475"/>
    </source>
</evidence>
<evidence type="ECO:0000259" key="11">
    <source>
        <dbReference type="Pfam" id="PF12693"/>
    </source>
</evidence>
<proteinExistence type="inferred from homology"/>
<dbReference type="PIRSF" id="PIRSF015761">
    <property type="entry name" value="Protein_L"/>
    <property type="match status" value="1"/>
</dbReference>
<keyword evidence="3" id="KW-0813">Transport</keyword>
<reference evidence="12 13" key="1">
    <citation type="submission" date="2020-03" db="EMBL/GenBank/DDBJ databases">
        <title>Genomic Encyclopedia of Type Strains, Phase III (KMG-III): the genomes of soil and plant-associated and newly described type strains.</title>
        <authorList>
            <person name="Whitman W."/>
        </authorList>
    </citation>
    <scope>NUCLEOTIDE SEQUENCE [LARGE SCALE GENOMIC DNA]</scope>
    <source>
        <strain evidence="12 13">CECT 8804</strain>
    </source>
</reference>
<evidence type="ECO:0000256" key="2">
    <source>
        <dbReference type="ARBA" id="ARBA00005318"/>
    </source>
</evidence>
<comment type="subcellular location">
    <subcellularLocation>
        <location evidence="1">Cell inner membrane</location>
        <topology evidence="1">Single-pass membrane protein</topology>
    </subcellularLocation>
</comment>
<evidence type="ECO:0000313" key="12">
    <source>
        <dbReference type="EMBL" id="NIJ07740.1"/>
    </source>
</evidence>
<dbReference type="Pfam" id="PF05134">
    <property type="entry name" value="T2SSL"/>
    <property type="match status" value="1"/>
</dbReference>
<dbReference type="InterPro" id="IPR025691">
    <property type="entry name" value="GspL_pp_dom"/>
</dbReference>
<dbReference type="NCBIfam" id="TIGR01709">
    <property type="entry name" value="typeII_sec_gspL"/>
    <property type="match status" value="1"/>
</dbReference>
<organism evidence="12 13">
    <name type="scientific">Sphingomonas vulcanisoli</name>
    <dbReference type="NCBI Taxonomy" id="1658060"/>
    <lineage>
        <taxon>Bacteria</taxon>
        <taxon>Pseudomonadati</taxon>
        <taxon>Pseudomonadota</taxon>
        <taxon>Alphaproteobacteria</taxon>
        <taxon>Sphingomonadales</taxon>
        <taxon>Sphingomonadaceae</taxon>
        <taxon>Sphingomonas</taxon>
    </lineage>
</organism>
<feature type="domain" description="GspL periplasmic" evidence="11">
    <location>
        <begin position="224"/>
        <end position="369"/>
    </location>
</feature>
<keyword evidence="4" id="KW-1003">Cell membrane</keyword>
<evidence type="ECO:0000256" key="3">
    <source>
        <dbReference type="ARBA" id="ARBA00022448"/>
    </source>
</evidence>
<dbReference type="RefSeq" id="WP_167072617.1">
    <property type="nucleotide sequence ID" value="NZ_JAAOZC010000003.1"/>
</dbReference>